<dbReference type="OrthoDB" id="5540985at2"/>
<comment type="caution">
    <text evidence="1">The sequence shown here is derived from an EMBL/GenBank/DDBJ whole genome shotgun (WGS) entry which is preliminary data.</text>
</comment>
<reference evidence="1 2" key="1">
    <citation type="submission" date="2017-04" db="EMBL/GenBank/DDBJ databases">
        <title>Presence of VIM-2 positive Pseudomonas species in chickens and their surrounding environment.</title>
        <authorList>
            <person name="Zhang R."/>
        </authorList>
    </citation>
    <scope>NUCLEOTIDE SEQUENCE [LARGE SCALE GENOMIC DNA]</scope>
    <source>
        <strain evidence="1 2">DZ-C18</strain>
    </source>
</reference>
<name>A0A1X0ZQR5_PSEPU</name>
<proteinExistence type="predicted"/>
<dbReference type="Proteomes" id="UP000193675">
    <property type="component" value="Unassembled WGS sequence"/>
</dbReference>
<dbReference type="AlphaFoldDB" id="A0A1X0ZQR5"/>
<dbReference type="EMBL" id="NBWC01000034">
    <property type="protein sequence ID" value="ORL61195.1"/>
    <property type="molecule type" value="Genomic_DNA"/>
</dbReference>
<protein>
    <recommendedName>
        <fullName evidence="3">Lipoprotein</fullName>
    </recommendedName>
</protein>
<dbReference type="PROSITE" id="PS51257">
    <property type="entry name" value="PROKAR_LIPOPROTEIN"/>
    <property type="match status" value="1"/>
</dbReference>
<dbReference type="RefSeq" id="WP_084858631.1">
    <property type="nucleotide sequence ID" value="NZ_JAOTEI010000177.1"/>
</dbReference>
<sequence length="118" mass="13962">MWRYGFGLWITLLLVGCQSAHEQMIDQGYPPAYADGFGDGCSSGRQAAGLMVGDFRKNVPRYLHERQYASGWDDGFRQCHAMQSNEDLRQYRERYWDERDRDWQQEKDRGAARAYRRQ</sequence>
<organism evidence="1 2">
    <name type="scientific">Pseudomonas putida</name>
    <name type="common">Arthrobacter siderocapsulatus</name>
    <dbReference type="NCBI Taxonomy" id="303"/>
    <lineage>
        <taxon>Bacteria</taxon>
        <taxon>Pseudomonadati</taxon>
        <taxon>Pseudomonadota</taxon>
        <taxon>Gammaproteobacteria</taxon>
        <taxon>Pseudomonadales</taxon>
        <taxon>Pseudomonadaceae</taxon>
        <taxon>Pseudomonas</taxon>
    </lineage>
</organism>
<accession>A0A1X0ZQR5</accession>
<evidence type="ECO:0000313" key="1">
    <source>
        <dbReference type="EMBL" id="ORL61195.1"/>
    </source>
</evidence>
<gene>
    <name evidence="1" type="ORF">B7H17_21685</name>
</gene>
<evidence type="ECO:0000313" key="2">
    <source>
        <dbReference type="Proteomes" id="UP000193675"/>
    </source>
</evidence>
<evidence type="ECO:0008006" key="3">
    <source>
        <dbReference type="Google" id="ProtNLM"/>
    </source>
</evidence>